<evidence type="ECO:0000313" key="3">
    <source>
        <dbReference type="EMBL" id="QAR32968.1"/>
    </source>
</evidence>
<keyword evidence="4" id="KW-1185">Reference proteome</keyword>
<dbReference type="SUPFAM" id="SSF117070">
    <property type="entry name" value="LEA14-like"/>
    <property type="match status" value="1"/>
</dbReference>
<dbReference type="KEGG" id="gtl:EP073_05960"/>
<dbReference type="AlphaFoldDB" id="A0A410JY35"/>
<dbReference type="PROSITE" id="PS51257">
    <property type="entry name" value="PROKAR_LIPOPROTEIN"/>
    <property type="match status" value="1"/>
</dbReference>
<dbReference type="InterPro" id="IPR004864">
    <property type="entry name" value="LEA_2"/>
</dbReference>
<evidence type="ECO:0000256" key="1">
    <source>
        <dbReference type="SAM" id="SignalP"/>
    </source>
</evidence>
<sequence length="153" mass="17203">MIRKLLPVLLAALFAAACAQMVNYYASNVSIRIDSVDIKNKASFDKVDLNIDLSIKNDNLFPVYITGFTYNVLMGKAIIASGKNPDNESFMIKEKNTGNLSFSMTIYPRRAGQEFIKAYLAEDAEMKIYGKVYATSDMGNFSFNYSHTHKLKK</sequence>
<dbReference type="Proteomes" id="UP000287502">
    <property type="component" value="Chromosome"/>
</dbReference>
<feature type="chain" id="PRO_5019476812" description="Late embryogenesis abundant protein LEA-2 subgroup domain-containing protein" evidence="1">
    <location>
        <begin position="20"/>
        <end position="153"/>
    </location>
</feature>
<reference evidence="3 4" key="1">
    <citation type="submission" date="2019-01" db="EMBL/GenBank/DDBJ databases">
        <title>Geovibrio thiophilus DSM 11263, complete genome.</title>
        <authorList>
            <person name="Spring S."/>
            <person name="Bunk B."/>
            <person name="Sproer C."/>
        </authorList>
    </citation>
    <scope>NUCLEOTIDE SEQUENCE [LARGE SCALE GENOMIC DNA]</scope>
    <source>
        <strain evidence="3 4">DSM 11263</strain>
    </source>
</reference>
<keyword evidence="1" id="KW-0732">Signal</keyword>
<evidence type="ECO:0000259" key="2">
    <source>
        <dbReference type="Pfam" id="PF03168"/>
    </source>
</evidence>
<dbReference type="RefSeq" id="WP_128466254.1">
    <property type="nucleotide sequence ID" value="NZ_CP035108.1"/>
</dbReference>
<feature type="signal peptide" evidence="1">
    <location>
        <begin position="1"/>
        <end position="19"/>
    </location>
</feature>
<dbReference type="OrthoDB" id="9857797at2"/>
<feature type="domain" description="Late embryogenesis abundant protein LEA-2 subgroup" evidence="2">
    <location>
        <begin position="53"/>
        <end position="147"/>
    </location>
</feature>
<proteinExistence type="predicted"/>
<accession>A0A410JY35</accession>
<name>A0A410JY35_9BACT</name>
<protein>
    <recommendedName>
        <fullName evidence="2">Late embryogenesis abundant protein LEA-2 subgroup domain-containing protein</fullName>
    </recommendedName>
</protein>
<organism evidence="3 4">
    <name type="scientific">Geovibrio thiophilus</name>
    <dbReference type="NCBI Taxonomy" id="139438"/>
    <lineage>
        <taxon>Bacteria</taxon>
        <taxon>Pseudomonadati</taxon>
        <taxon>Deferribacterota</taxon>
        <taxon>Deferribacteres</taxon>
        <taxon>Deferribacterales</taxon>
        <taxon>Geovibrionaceae</taxon>
        <taxon>Geovibrio</taxon>
    </lineage>
</organism>
<dbReference type="EMBL" id="CP035108">
    <property type="protein sequence ID" value="QAR32968.1"/>
    <property type="molecule type" value="Genomic_DNA"/>
</dbReference>
<dbReference type="Gene3D" id="2.60.40.1820">
    <property type="match status" value="1"/>
</dbReference>
<evidence type="ECO:0000313" key="4">
    <source>
        <dbReference type="Proteomes" id="UP000287502"/>
    </source>
</evidence>
<dbReference type="Pfam" id="PF03168">
    <property type="entry name" value="LEA_2"/>
    <property type="match status" value="1"/>
</dbReference>
<gene>
    <name evidence="3" type="ORF">EP073_05960</name>
</gene>